<reference evidence="1" key="1">
    <citation type="submission" date="2014-09" db="EMBL/GenBank/DDBJ databases">
        <title>Genome sequence of the luminous mushroom Mycena chlorophos for searching fungal bioluminescence genes.</title>
        <authorList>
            <person name="Tanaka Y."/>
            <person name="Kasuga D."/>
            <person name="Oba Y."/>
            <person name="Hase S."/>
            <person name="Sato K."/>
            <person name="Oba Y."/>
            <person name="Sakakibara Y."/>
        </authorList>
    </citation>
    <scope>NUCLEOTIDE SEQUENCE</scope>
</reference>
<organism evidence="1 2">
    <name type="scientific">Mycena chlorophos</name>
    <name type="common">Agaric fungus</name>
    <name type="synonym">Agaricus chlorophos</name>
    <dbReference type="NCBI Taxonomy" id="658473"/>
    <lineage>
        <taxon>Eukaryota</taxon>
        <taxon>Fungi</taxon>
        <taxon>Dikarya</taxon>
        <taxon>Basidiomycota</taxon>
        <taxon>Agaricomycotina</taxon>
        <taxon>Agaricomycetes</taxon>
        <taxon>Agaricomycetidae</taxon>
        <taxon>Agaricales</taxon>
        <taxon>Marasmiineae</taxon>
        <taxon>Mycenaceae</taxon>
        <taxon>Mycena</taxon>
    </lineage>
</organism>
<evidence type="ECO:0000313" key="2">
    <source>
        <dbReference type="Proteomes" id="UP000815677"/>
    </source>
</evidence>
<name>A0ABQ0LIH7_MYCCL</name>
<proteinExistence type="predicted"/>
<evidence type="ECO:0000313" key="1">
    <source>
        <dbReference type="EMBL" id="GAT50944.1"/>
    </source>
</evidence>
<protein>
    <submittedName>
        <fullName evidence="1">Uncharacterized protein</fullName>
    </submittedName>
</protein>
<dbReference type="EMBL" id="DF846751">
    <property type="protein sequence ID" value="GAT50944.1"/>
    <property type="molecule type" value="Genomic_DNA"/>
</dbReference>
<keyword evidence="2" id="KW-1185">Reference proteome</keyword>
<accession>A0ABQ0LIH7</accession>
<gene>
    <name evidence="1" type="ORF">MCHLO_08130</name>
</gene>
<dbReference type="Proteomes" id="UP000815677">
    <property type="component" value="Unassembled WGS sequence"/>
</dbReference>
<sequence length="164" mass="17689">MLSASVLAIGHGAETKFDIQKRQKERLMRKCVVEYLGTASEFTEPEITPLLSPIVTAPRQEERGPHFLATIPTVGDALEALTANTASAGNGSKASTATAYALRFLAAPDPETFRAEIGARLAPVLGRLAGLELNGEWLRGSAAYVEIMSRRLRDSVGIMEEAYE</sequence>